<reference evidence="3 4" key="1">
    <citation type="submission" date="2019-07" db="EMBL/GenBank/DDBJ databases">
        <title>Genomes of Cafeteria roenbergensis.</title>
        <authorList>
            <person name="Fischer M.G."/>
            <person name="Hackl T."/>
            <person name="Roman M."/>
        </authorList>
    </citation>
    <scope>NUCLEOTIDE SEQUENCE [LARGE SCALE GENOMIC DNA]</scope>
    <source>
        <strain evidence="3 4">E4-10P</strain>
    </source>
</reference>
<gene>
    <name evidence="3" type="ORF">FNF27_05289</name>
</gene>
<dbReference type="PROSITE" id="PS50235">
    <property type="entry name" value="USP_3"/>
    <property type="match status" value="1"/>
</dbReference>
<feature type="compositionally biased region" description="Basic and acidic residues" evidence="1">
    <location>
        <begin position="3197"/>
        <end position="3206"/>
    </location>
</feature>
<evidence type="ECO:0000256" key="1">
    <source>
        <dbReference type="SAM" id="MobiDB-lite"/>
    </source>
</evidence>
<dbReference type="GO" id="GO:0004843">
    <property type="term" value="F:cysteine-type deubiquitinase activity"/>
    <property type="evidence" value="ECO:0007669"/>
    <property type="project" value="InterPro"/>
</dbReference>
<dbReference type="SUPFAM" id="SSF54001">
    <property type="entry name" value="Cysteine proteinases"/>
    <property type="match status" value="1"/>
</dbReference>
<sequence length="3779" mass="389957">MAPGALTGTRDDVNKSVEVWWGRMGSFRSGTVLAVSDTLEPAQHRLEVASAHKERAAAELAGATAERPLADEAASAAASGLNTRPQAADTVAAEYARSVADHEAASAAVDELSKLPLGQRVTVTIEYADTRERCHHPLRELEAIGIRIAFDLAVFVPEQPKPGAYSSGRIVEDPELEPVPEDSRDFVPLPSRRTQVAALRKSISGLLGAHPRDYHVAIARLGESRVDLVNEAALCGALHAVMWRLASGTAQADPSCTDEWATGPASPSTTSRHPAAAGAAGRSADSPAAGAEPAPAEGADGSLPRDPVPLWFICAAMDLFAGLAGTARPLVVHRLGAAIAAAATCAVRRAAPDGYSSLSLANVESLCRGVADIKVHTALAVSLVELGAALPRPQPCPCLIPTAMLAEPPVGSELPFAGSLDELLEAQAAADAASAEQQALALGDSAKPAADAARCADHAAEPAAQESSAQGAGEAASSTPSPSDSRAPSPAESLPTSSSAGGDGADVRSPASQASSPKSPAAVDPAVRLMQAADAIDEAALRAPRLRRSDAAAWRERAELELWGQLLRAHQLDKKVLALDRIKAGVAIVADSPQNSSGGLQAPEMAEWLCDRHVLSAIFGASSSPDATPAQAAAGAALATGDASATAPRASSGGSAHSEVVQRAGPILAFLAEHSRITPSDLRVAWHAAAGRHAATERSILVTLVNLTSSLSPAMRQELAGVISATPFSAWTERVVATVRDFTLEAAFAEMAEATQPQDGASTPPRRPSRLPNGADLLWQFVQDRGGAATHQPRASDGASPASSADAFDPAQGCRPPTERLFLAAVDAFVELLARLRTGAAAQLAAAEEDHANASRHDAEAAAARVKTLEAFAKQAEDLTGHFVDRCLLCISGSAGSAGQSVIILRRVLASLPRAAKPKGWLRGKEKPFGRTLDSELLRLDAVPRSRTSQAGGGSLLALLLDELLHYSAAIRSVASHNAEPEGKTRAHTGLGSFGEAVFRLTPVGFRTFAQLLTLVAAQDGNVSVKPVRQPPQGFKWKPSLDSMAGGAAAAQAKAAAEADEAIARAALQDPRDAERVVIGGMVVALDPAENAWACGARQAWSSTFGASSGSSSVLARPRAPPASRPVTGAMKRQAPVDFPGIDALWVLAVHAADATVGRAATSMLVTLHTALSQSTVGKGAALRRGFVVKALRYVESAVELRRGVLEGTYSASAVPAPRHSSANSGGGGALGASSSQADSKSGVVPPTPPLGAMRAAPRRHKSQGTKAEPGAPTPEPDAEALAWQEGELARQRAMHRWSVSSLPGVVRAVAAMRELLQGVIGQDTDLRGAAATSGKGSARAATSAAAAGAEAGGGGASKTGGAAATSGSDWADVLTDLSGRDTAAELGEPVGTRRVIVVCDPLPPAVLGSAPGKGRHWSCQLTAKLTPAMLIRRVARFSGWAPESIVLRLESDGPSAAPGRLLFSMVTPLVEEAGRSTEDVQITALHKRGMGAGDVRIAGSSLEGSVGAGEAELERWGLHARPGSSAREDGWWREPDSTLASPPLRADPRALSPSALDSGLFGRPRRAVDLAGGLEPPDADPSPDSEHLSAAAAPELACGALVSARPRLAHDFDPWSNPWAVGADLPPAKADAAMLALVPHAANSTQLSRGNVPPTQLGLSVQGLNLVGSDARAFEQLSSMSLVEGGLARQAFAQLFALLSMAPAGIRASPTSRPSDSDAIEWAAAAAWETIQLLPTNPQTLQAIRLANRDGAPQKWEELLHPLTTGRGTTALDEGSLADEEATSLSGRGEAASRDFTAPPALPASPPSLFGLLYTLQAVDVFVHGAKPAGMTQTQFDRRIRSQMCDGVPQGTLIRFNFCSDMVRLGGARALEQLALRTKFSGPAGPACAAVVLRILHTLLSLDPSFSPVDIVPSTADEAADDRASAGAAGGGSLGGTDVWEQLPVPGPLGTGGMAGAARALGRPRAAWAMRSVTNYMPGQVLRRVNLPGLCTAVIEQMLHRGRQRAADRRAWSVGGARGPIPGSAHSGWSGCGTAIQGMQLLVSCVATDPAACIPAILGHRALTPWLRHFCLNAASPERFAVCQGLLRISSFLPAVLSFPGLKAAAAGAGIAVPGPAAVLLGMLVPMLPSAGTAHSRSVQRRSGHLYSLVAGLAADVSKTEVAAAMADIPAVAQTEGCDPLAAPATPTRSRGSGPHVRERVSHSSASSPVSDGEEADELTARAAARCIEAALTFKGLGWLFRRLVGQILSTSSHESAHAGEIGADHCLRGAMRAARIVARVAPLVRRTPLVARAIPFLVHTVLFPAPSAAEELPPVQPLPDAPATAEKGGDGTPDDVAAPSSASGSPVERGNDAALASKEGPDDDQDKADLGAPLEKQASAGLATPPRHGATASVSGPSAAATPGLPFALDDCSVNGDAMEDAEEEEEDAAWEQAASASARFGPLAVTPGTRSVAYALLLELAAPDPELEPLECDDADNMDSWLPPALVAEDPSALLTAGWSRPPRRLAVAAAAASDAMAYVSGAPRPRLPVLAAVAPAPGPLATLRPAPALGQEAADMARAIAASAAEAGALAVAPARATASSALDRFELGGLGPADRSRLLLQCMDDAWRSGGVVMGVGDGETGDTVQAERWLVDPTQVQRSGRPFVGLQNLGATCYMNSTLQQLFCAPTFREALLHAPLPEPGRQHAEVLQSLQELIGFLALSQRRWADTAAFASAFKELDGSPLRRGEHKDALEFLTLLFDRLEAASPAMGDVVKRTFGGTVASQIISLETPYVSQREDPFTLLSLEVEGHGSIQRALEAFGEGEILSGDNRYRLPDGRSVEAKKRSLPRDLPPRLMLHLNRLKFDLATLSRKKVNDYVAFPPRLDMRPYCLEGVQERERAEGVAVGPESADGDASAGVPARPPWYYQYELTGVVLHVGSADAGHYFSFVKGSRLSGCEGRPASRAPQASGGSAAPSAAGATDASTSAAPTTASEFGDDWWELNDRLVRPIDPTRIPELCFGGFEDDAAAAAPAAGATGTHSHASSAAAAEAALPKSQRQRILNAYILIYERVAPPEPDASRGVGSNPLEPRTGAADAAALARAASADTAGEQSHVSGRSRGESLAGWLGASLGPEDTPHLAALPTPALVSGGMGPLGGARGRPMSKTSALGAAPGGGGEAGGGAAHGGADRAAGSSPHSDGGCAAEETDEDPRSAMRELDLGSPAMGHAKPVAGDGSGEGGRGGGTGDGAGGAACGGGLGGGEPTQPPLLRATSQGTRPRRQLPDHVTQAVWAASREFVITSLTFSPDFTAFVWALASLPSELQKAAHARAESIRRHEAKRLHGAAASVAAKLERWVTPPDVRAGALAVGFRGWLDVVSRASPQLARKMGARAWLPALRLATDASPTAARSLVSRLALDAAMRRRAVLHCPHAHQRKSAAGLMLRAFRAGADPDGTDSYMMGVSALGGFGVAAGADAVDAAEADSLSESVETSTREALSSPAGAFVRALLSDVVAAQSDATKVPRLGEVLLLLRGVATTGPLERGLLATAGFIRVGSELLGMQLESLEMMRLDPYEQPVLAPKPELVECPSRSHVAEALSLVVRSCNVTAGDEGGGDAGAGVAAAGSPLASSPGELALVPQSFLQPAMHARSLANILYFHTAAGIPMVQHLCWCSMRLTDATMRFLDAELVALTKMTMDGAIDARVRPLVRAWAAVLSIQDSLTETRLHGMGGLERLVSTGTQLSRYYGRRDSVARALSYLSAALIEIACSGPLGRRAVLESQAEWKLWAKLG</sequence>
<dbReference type="Proteomes" id="UP000322899">
    <property type="component" value="Unassembled WGS sequence"/>
</dbReference>
<feature type="region of interest" description="Disordered" evidence="1">
    <location>
        <begin position="2179"/>
        <end position="2216"/>
    </location>
</feature>
<feature type="region of interest" description="Disordered" evidence="1">
    <location>
        <begin position="788"/>
        <end position="812"/>
    </location>
</feature>
<dbReference type="PROSITE" id="PS00973">
    <property type="entry name" value="USP_2"/>
    <property type="match status" value="1"/>
</dbReference>
<protein>
    <recommendedName>
        <fullName evidence="2">USP domain-containing protein</fullName>
    </recommendedName>
</protein>
<dbReference type="InterPro" id="IPR028889">
    <property type="entry name" value="USP"/>
</dbReference>
<dbReference type="Gene3D" id="3.90.70.10">
    <property type="entry name" value="Cysteine proteinases"/>
    <property type="match status" value="1"/>
</dbReference>
<feature type="region of interest" description="Disordered" evidence="1">
    <location>
        <begin position="253"/>
        <end position="302"/>
    </location>
</feature>
<feature type="compositionally biased region" description="Low complexity" evidence="1">
    <location>
        <begin position="2948"/>
        <end position="2978"/>
    </location>
</feature>
<feature type="region of interest" description="Disordered" evidence="1">
    <location>
        <begin position="452"/>
        <end position="522"/>
    </location>
</feature>
<feature type="compositionally biased region" description="Basic and acidic residues" evidence="1">
    <location>
        <begin position="1527"/>
        <end position="1537"/>
    </location>
</feature>
<dbReference type="EMBL" id="VLTO01000036">
    <property type="protein sequence ID" value="KAA0173201.1"/>
    <property type="molecule type" value="Genomic_DNA"/>
</dbReference>
<feature type="region of interest" description="Disordered" evidence="1">
    <location>
        <begin position="3139"/>
        <end position="3254"/>
    </location>
</feature>
<feature type="region of interest" description="Disordered" evidence="1">
    <location>
        <begin position="1110"/>
        <end position="1129"/>
    </location>
</feature>
<feature type="compositionally biased region" description="Low complexity" evidence="1">
    <location>
        <begin position="2336"/>
        <end position="2349"/>
    </location>
</feature>
<dbReference type="OrthoDB" id="289038at2759"/>
<dbReference type="GO" id="GO:0005829">
    <property type="term" value="C:cytosol"/>
    <property type="evidence" value="ECO:0007669"/>
    <property type="project" value="TreeGrafter"/>
</dbReference>
<evidence type="ECO:0000259" key="2">
    <source>
        <dbReference type="PROSITE" id="PS50235"/>
    </source>
</evidence>
<dbReference type="InterPro" id="IPR001394">
    <property type="entry name" value="Peptidase_C19_UCH"/>
</dbReference>
<evidence type="ECO:0000313" key="4">
    <source>
        <dbReference type="Proteomes" id="UP000322899"/>
    </source>
</evidence>
<dbReference type="PANTHER" id="PTHR24006:SF827">
    <property type="entry name" value="UBIQUITIN CARBOXYL-TERMINAL HYDROLASE 34"/>
    <property type="match status" value="1"/>
</dbReference>
<feature type="region of interest" description="Disordered" evidence="1">
    <location>
        <begin position="1520"/>
        <end position="1590"/>
    </location>
</feature>
<feature type="region of interest" description="Disordered" evidence="1">
    <location>
        <begin position="2313"/>
        <end position="2415"/>
    </location>
</feature>
<proteinExistence type="predicted"/>
<feature type="compositionally biased region" description="Low complexity" evidence="1">
    <location>
        <begin position="3147"/>
        <end position="3158"/>
    </location>
</feature>
<feature type="region of interest" description="Disordered" evidence="1">
    <location>
        <begin position="1767"/>
        <end position="1800"/>
    </location>
</feature>
<feature type="domain" description="USP" evidence="2">
    <location>
        <begin position="2650"/>
        <end position="3058"/>
    </location>
</feature>
<evidence type="ECO:0000313" key="3">
    <source>
        <dbReference type="EMBL" id="KAA0173201.1"/>
    </source>
</evidence>
<organism evidence="3 4">
    <name type="scientific">Cafeteria roenbergensis</name>
    <name type="common">Marine flagellate</name>
    <dbReference type="NCBI Taxonomy" id="33653"/>
    <lineage>
        <taxon>Eukaryota</taxon>
        <taxon>Sar</taxon>
        <taxon>Stramenopiles</taxon>
        <taxon>Bigyra</taxon>
        <taxon>Opalozoa</taxon>
        <taxon>Bicosoecida</taxon>
        <taxon>Cafeteriaceae</taxon>
        <taxon>Cafeteria</taxon>
    </lineage>
</organism>
<accession>A0A5A8EBB3</accession>
<dbReference type="InterPro" id="IPR038765">
    <property type="entry name" value="Papain-like_cys_pep_sf"/>
</dbReference>
<feature type="region of interest" description="Disordered" evidence="1">
    <location>
        <begin position="2943"/>
        <end position="2978"/>
    </location>
</feature>
<comment type="caution">
    <text evidence="3">The sequence shown here is derived from an EMBL/GenBank/DDBJ whole genome shotgun (WGS) entry which is preliminary data.</text>
</comment>
<feature type="region of interest" description="Disordered" evidence="1">
    <location>
        <begin position="3062"/>
        <end position="3107"/>
    </location>
</feature>
<dbReference type="GO" id="GO:0016579">
    <property type="term" value="P:protein deubiquitination"/>
    <property type="evidence" value="ECO:0007669"/>
    <property type="project" value="InterPro"/>
</dbReference>
<feature type="region of interest" description="Disordered" evidence="1">
    <location>
        <begin position="1213"/>
        <end position="1279"/>
    </location>
</feature>
<dbReference type="InterPro" id="IPR018200">
    <property type="entry name" value="USP_CS"/>
</dbReference>
<dbReference type="GO" id="GO:0005634">
    <property type="term" value="C:nucleus"/>
    <property type="evidence" value="ECO:0007669"/>
    <property type="project" value="TreeGrafter"/>
</dbReference>
<feature type="compositionally biased region" description="Low complexity" evidence="1">
    <location>
        <begin position="461"/>
        <end position="493"/>
    </location>
</feature>
<feature type="compositionally biased region" description="Low complexity" evidence="1">
    <location>
        <begin position="793"/>
        <end position="811"/>
    </location>
</feature>
<dbReference type="Pfam" id="PF00443">
    <property type="entry name" value="UCH"/>
    <property type="match status" value="1"/>
</dbReference>
<dbReference type="PANTHER" id="PTHR24006">
    <property type="entry name" value="UBIQUITIN CARBOXYL-TERMINAL HYDROLASE"/>
    <property type="match status" value="1"/>
</dbReference>
<feature type="compositionally biased region" description="Gly residues" evidence="1">
    <location>
        <begin position="3159"/>
        <end position="3172"/>
    </location>
</feature>
<dbReference type="PROSITE" id="PS00972">
    <property type="entry name" value="USP_1"/>
    <property type="match status" value="1"/>
</dbReference>
<feature type="compositionally biased region" description="Gly residues" evidence="1">
    <location>
        <begin position="3221"/>
        <end position="3249"/>
    </location>
</feature>
<feature type="compositionally biased region" description="Low complexity" evidence="1">
    <location>
        <begin position="3077"/>
        <end position="3096"/>
    </location>
</feature>
<feature type="region of interest" description="Disordered" evidence="1">
    <location>
        <begin position="753"/>
        <end position="773"/>
    </location>
</feature>
<feature type="compositionally biased region" description="Low complexity" evidence="1">
    <location>
        <begin position="509"/>
        <end position="522"/>
    </location>
</feature>
<dbReference type="InterPro" id="IPR050164">
    <property type="entry name" value="Peptidase_C19"/>
</dbReference>
<feature type="compositionally biased region" description="Low complexity" evidence="1">
    <location>
        <begin position="274"/>
        <end position="302"/>
    </location>
</feature>
<name>A0A5A8EBB3_CAFRO</name>